<feature type="region of interest" description="Disordered" evidence="1">
    <location>
        <begin position="53"/>
        <end position="72"/>
    </location>
</feature>
<gene>
    <name evidence="2" type="ORF">QCA50_008553</name>
</gene>
<name>A0AAW0G4C6_9APHY</name>
<feature type="region of interest" description="Disordered" evidence="1">
    <location>
        <begin position="129"/>
        <end position="151"/>
    </location>
</feature>
<reference evidence="2 3" key="1">
    <citation type="submission" date="2022-09" db="EMBL/GenBank/DDBJ databases">
        <authorList>
            <person name="Palmer J.M."/>
        </authorList>
    </citation>
    <scope>NUCLEOTIDE SEQUENCE [LARGE SCALE GENOMIC DNA]</scope>
    <source>
        <strain evidence="2 3">DSM 7382</strain>
    </source>
</reference>
<feature type="compositionally biased region" description="Polar residues" evidence="1">
    <location>
        <begin position="129"/>
        <end position="145"/>
    </location>
</feature>
<proteinExistence type="predicted"/>
<organism evidence="2 3">
    <name type="scientific">Cerrena zonata</name>
    <dbReference type="NCBI Taxonomy" id="2478898"/>
    <lineage>
        <taxon>Eukaryota</taxon>
        <taxon>Fungi</taxon>
        <taxon>Dikarya</taxon>
        <taxon>Basidiomycota</taxon>
        <taxon>Agaricomycotina</taxon>
        <taxon>Agaricomycetes</taxon>
        <taxon>Polyporales</taxon>
        <taxon>Cerrenaceae</taxon>
        <taxon>Cerrena</taxon>
    </lineage>
</organism>
<accession>A0AAW0G4C6</accession>
<sequence>MPSTSSTPNTTILERTDVEMATPDSEPPLDCIRTPSPPPILSAAGRVVRPRRPPARYLDLPPEPLHAEEQRDVPEEPHLLPRVILIVRDTYSTIANRFGLWRLYPRRPSYDPDSLIDSEDLSDIQQPSENANVPVQDSNHSDPLNPQNPNPPYWPFANFSVSLLMGWMTNGNTEKSAGEVDNLVSKVLQHPRFRLAELIGFRAGRESRRLDDSLNPSNTTPRGSAGSSSSPDPVPKRHELFETGGFHETSVTIDIPTGEKDGSRAVEIPGLQHRKLTEVVKAAFSTDKHASRLHYSPHKLYHKSPLTHHDQRIYSELYNSDAFLAEDEDVKRHAPTDDPNCKLERVIAALMFWSDATHLANFGTAKLWPIYMILGNLSKHTIQSKKAVVNARGGGPNPQCERTRSGSCSIPKIRCERVRRGIWTW</sequence>
<evidence type="ECO:0000313" key="2">
    <source>
        <dbReference type="EMBL" id="KAK7688183.1"/>
    </source>
</evidence>
<evidence type="ECO:0000256" key="1">
    <source>
        <dbReference type="SAM" id="MobiDB-lite"/>
    </source>
</evidence>
<dbReference type="InterPro" id="IPR041078">
    <property type="entry name" value="Plavaka"/>
</dbReference>
<evidence type="ECO:0000313" key="3">
    <source>
        <dbReference type="Proteomes" id="UP001385951"/>
    </source>
</evidence>
<dbReference type="EMBL" id="JASBNA010000011">
    <property type="protein sequence ID" value="KAK7688183.1"/>
    <property type="molecule type" value="Genomic_DNA"/>
</dbReference>
<feature type="region of interest" description="Disordered" evidence="1">
    <location>
        <begin position="1"/>
        <end position="46"/>
    </location>
</feature>
<dbReference type="Pfam" id="PF18759">
    <property type="entry name" value="Plavaka"/>
    <property type="match status" value="1"/>
</dbReference>
<feature type="compositionally biased region" description="Polar residues" evidence="1">
    <location>
        <begin position="1"/>
        <end position="13"/>
    </location>
</feature>
<dbReference type="Proteomes" id="UP001385951">
    <property type="component" value="Unassembled WGS sequence"/>
</dbReference>
<feature type="compositionally biased region" description="Polar residues" evidence="1">
    <location>
        <begin position="214"/>
        <end position="231"/>
    </location>
</feature>
<protein>
    <submittedName>
        <fullName evidence="2">Uncharacterized protein</fullName>
    </submittedName>
</protein>
<comment type="caution">
    <text evidence="2">The sequence shown here is derived from an EMBL/GenBank/DDBJ whole genome shotgun (WGS) entry which is preliminary data.</text>
</comment>
<dbReference type="AlphaFoldDB" id="A0AAW0G4C6"/>
<feature type="region of interest" description="Disordered" evidence="1">
    <location>
        <begin position="209"/>
        <end position="245"/>
    </location>
</feature>
<keyword evidence="3" id="KW-1185">Reference proteome</keyword>